<evidence type="ECO:0000256" key="1">
    <source>
        <dbReference type="ARBA" id="ARBA00000822"/>
    </source>
</evidence>
<sequence>MNQGESSYRSVVYFVNWAIYGRKHFPQDLDVSKFSHILYAFANVRPDSGEVYLSDLWADQDIHFSGDSWNETGVNLYGCLKQLNLLKQKNRGLKILLSIGGWTYSANFAQPASTEEGRRKFADSAVALLLNYGFDGLDVDWEYPKCPNEAENFCLLLKACREAMDAYSSTLPDPKHFDLTVACPAGPQNYHIMKISEMNPYLDFWNLMAYDYAGSWSSEVAHQSNLYPSQDCPAATPFNTAQALQYYVSQGVCPSRIVLGMPLYGRAFENTDGLGKSYLGLGEGTWENGIYDYKVLPLPGSKELYDEFAQATYSYNPATRKLISYDTIFMGIEKAKWIKREGLGGAMWWESSADGIGEQSLIRAVVNNLQHIDRSTNCLEYPASKFENLRNKFLTP</sequence>
<dbReference type="Proteomes" id="UP000053110">
    <property type="component" value="Unassembled WGS sequence"/>
</dbReference>
<keyword evidence="6" id="KW-0325">Glycoprotein</keyword>
<dbReference type="FunFam" id="3.20.20.80:FF:000095">
    <property type="entry name" value="Endochitinase B1"/>
    <property type="match status" value="1"/>
</dbReference>
<evidence type="ECO:0000256" key="6">
    <source>
        <dbReference type="ARBA" id="ARBA00023180"/>
    </source>
</evidence>
<dbReference type="InterPro" id="IPR029070">
    <property type="entry name" value="Chitinase_insertion_sf"/>
</dbReference>
<gene>
    <name evidence="12" type="ORF">BGT96224_A20420</name>
    <name evidence="13" type="ORF">BGT96224V2_LOCUS6822</name>
</gene>
<dbReference type="Pfam" id="PF00704">
    <property type="entry name" value="Glyco_hydro_18"/>
    <property type="match status" value="1"/>
</dbReference>
<keyword evidence="9" id="KW-0624">Polysaccharide degradation</keyword>
<name>A0A061HHJ7_BLUGR</name>
<evidence type="ECO:0000313" key="13">
    <source>
        <dbReference type="EMBL" id="SUZ13661.1"/>
    </source>
</evidence>
<dbReference type="FunFam" id="3.10.50.10:FF:000005">
    <property type="entry name" value="Endochitinase B1"/>
    <property type="match status" value="1"/>
</dbReference>
<dbReference type="SMART" id="SM00636">
    <property type="entry name" value="Glyco_18"/>
    <property type="match status" value="1"/>
</dbReference>
<keyword evidence="7" id="KW-0119">Carbohydrate metabolism</keyword>
<evidence type="ECO:0000256" key="4">
    <source>
        <dbReference type="ARBA" id="ARBA00022801"/>
    </source>
</evidence>
<evidence type="ECO:0000256" key="10">
    <source>
        <dbReference type="RuleBase" id="RU000489"/>
    </source>
</evidence>
<dbReference type="GO" id="GO:0008061">
    <property type="term" value="F:chitin binding"/>
    <property type="evidence" value="ECO:0007669"/>
    <property type="project" value="InterPro"/>
</dbReference>
<protein>
    <recommendedName>
        <fullName evidence="3">chitinase</fullName>
        <ecNumber evidence="3">3.2.1.14</ecNumber>
    </recommendedName>
</protein>
<dbReference type="SUPFAM" id="SSF51445">
    <property type="entry name" value="(Trans)glycosidases"/>
    <property type="match status" value="1"/>
</dbReference>
<dbReference type="SUPFAM" id="SSF54556">
    <property type="entry name" value="Chitinase insertion domain"/>
    <property type="match status" value="1"/>
</dbReference>
<reference evidence="13" key="3">
    <citation type="submission" date="2018-07" db="EMBL/GenBank/DDBJ databases">
        <authorList>
            <person name="Quirk P.G."/>
            <person name="Krulwich T.A."/>
        </authorList>
    </citation>
    <scope>NUCLEOTIDE SEQUENCE</scope>
    <source>
        <strain evidence="13">96224</strain>
    </source>
</reference>
<keyword evidence="4 10" id="KW-0378">Hydrolase</keyword>
<evidence type="ECO:0000256" key="9">
    <source>
        <dbReference type="ARBA" id="ARBA00023326"/>
    </source>
</evidence>
<dbReference type="InterPro" id="IPR001579">
    <property type="entry name" value="Glyco_hydro_18_chit_AS"/>
</dbReference>
<dbReference type="EMBL" id="UIGY01000244">
    <property type="protein sequence ID" value="SUZ13661.1"/>
    <property type="molecule type" value="Genomic_DNA"/>
</dbReference>
<dbReference type="InterPro" id="IPR011583">
    <property type="entry name" value="Chitinase_II/V-like_cat"/>
</dbReference>
<dbReference type="PROSITE" id="PS51910">
    <property type="entry name" value="GH18_2"/>
    <property type="match status" value="1"/>
</dbReference>
<dbReference type="OrthoDB" id="76388at2759"/>
<evidence type="ECO:0000256" key="3">
    <source>
        <dbReference type="ARBA" id="ARBA00012729"/>
    </source>
</evidence>
<dbReference type="InterPro" id="IPR050314">
    <property type="entry name" value="Glycosyl_Hydrlase_18"/>
</dbReference>
<dbReference type="Gene3D" id="3.10.50.10">
    <property type="match status" value="1"/>
</dbReference>
<keyword evidence="8 10" id="KW-0326">Glycosidase</keyword>
<proteinExistence type="inferred from homology"/>
<evidence type="ECO:0000256" key="2">
    <source>
        <dbReference type="ARBA" id="ARBA00008682"/>
    </source>
</evidence>
<dbReference type="Gene3D" id="3.20.20.80">
    <property type="entry name" value="Glycosidases"/>
    <property type="match status" value="1"/>
</dbReference>
<evidence type="ECO:0000256" key="8">
    <source>
        <dbReference type="ARBA" id="ARBA00023295"/>
    </source>
</evidence>
<accession>A0A061HHJ7</accession>
<dbReference type="CDD" id="cd06548">
    <property type="entry name" value="GH18_chitinase"/>
    <property type="match status" value="1"/>
</dbReference>
<dbReference type="PANTHER" id="PTHR11177:SF317">
    <property type="entry name" value="CHITINASE 12-RELATED"/>
    <property type="match status" value="1"/>
</dbReference>
<dbReference type="PANTHER" id="PTHR11177">
    <property type="entry name" value="CHITINASE"/>
    <property type="match status" value="1"/>
</dbReference>
<dbReference type="EC" id="3.2.1.14" evidence="3"/>
<feature type="non-terminal residue" evidence="13">
    <location>
        <position position="396"/>
    </location>
</feature>
<comment type="similarity">
    <text evidence="2">Belongs to the glycosyl hydrolase 18 family. Chitinase class V subfamily.</text>
</comment>
<feature type="domain" description="GH18" evidence="11">
    <location>
        <begin position="8"/>
        <end position="372"/>
    </location>
</feature>
<evidence type="ECO:0000256" key="7">
    <source>
        <dbReference type="ARBA" id="ARBA00023277"/>
    </source>
</evidence>
<evidence type="ECO:0000256" key="5">
    <source>
        <dbReference type="ARBA" id="ARBA00023024"/>
    </source>
</evidence>
<evidence type="ECO:0000259" key="11">
    <source>
        <dbReference type="PROSITE" id="PS51910"/>
    </source>
</evidence>
<evidence type="ECO:0000313" key="12">
    <source>
        <dbReference type="EMBL" id="EPQ61747.1"/>
    </source>
</evidence>
<dbReference type="GO" id="GO:0006032">
    <property type="term" value="P:chitin catabolic process"/>
    <property type="evidence" value="ECO:0007669"/>
    <property type="project" value="UniProtKB-KW"/>
</dbReference>
<dbReference type="HOGENOM" id="CLU_002833_1_0_1"/>
<dbReference type="InterPro" id="IPR001223">
    <property type="entry name" value="Glyco_hydro18_cat"/>
</dbReference>
<dbReference type="PROSITE" id="PS01095">
    <property type="entry name" value="GH18_1"/>
    <property type="match status" value="1"/>
</dbReference>
<dbReference type="GO" id="GO:0005576">
    <property type="term" value="C:extracellular region"/>
    <property type="evidence" value="ECO:0007669"/>
    <property type="project" value="TreeGrafter"/>
</dbReference>
<keyword evidence="5" id="KW-0146">Chitin degradation</keyword>
<organism evidence="13">
    <name type="scientific">Blumeria graminis f. sp. tritici 96224</name>
    <dbReference type="NCBI Taxonomy" id="1268274"/>
    <lineage>
        <taxon>Eukaryota</taxon>
        <taxon>Fungi</taxon>
        <taxon>Dikarya</taxon>
        <taxon>Ascomycota</taxon>
        <taxon>Pezizomycotina</taxon>
        <taxon>Leotiomycetes</taxon>
        <taxon>Erysiphales</taxon>
        <taxon>Erysiphaceae</taxon>
        <taxon>Blumeria</taxon>
    </lineage>
</organism>
<comment type="catalytic activity">
    <reaction evidence="1">
        <text>Random endo-hydrolysis of N-acetyl-beta-D-glucosaminide (1-&gt;4)-beta-linkages in chitin and chitodextrins.</text>
        <dbReference type="EC" id="3.2.1.14"/>
    </reaction>
</comment>
<dbReference type="GO" id="GO:0008843">
    <property type="term" value="F:endochitinase activity"/>
    <property type="evidence" value="ECO:0007669"/>
    <property type="project" value="UniProtKB-EC"/>
</dbReference>
<reference evidence="12" key="2">
    <citation type="submission" date="2013-01" db="EMBL/GenBank/DDBJ databases">
        <title>The wheat powdery mildew genome reveals unique evolution of an obligate biotroph.</title>
        <authorList>
            <person name="Oberhaensli S."/>
            <person name="Wicker T."/>
            <person name="Keller B."/>
        </authorList>
    </citation>
    <scope>NUCLEOTIDE SEQUENCE</scope>
    <source>
        <strain evidence="12">96224</strain>
    </source>
</reference>
<dbReference type="GO" id="GO:0000272">
    <property type="term" value="P:polysaccharide catabolic process"/>
    <property type="evidence" value="ECO:0007669"/>
    <property type="project" value="UniProtKB-KW"/>
</dbReference>
<dbReference type="EMBL" id="KE375215">
    <property type="protein sequence ID" value="EPQ61747.1"/>
    <property type="molecule type" value="Genomic_DNA"/>
</dbReference>
<dbReference type="InterPro" id="IPR017853">
    <property type="entry name" value="GH"/>
</dbReference>
<reference evidence="14" key="1">
    <citation type="journal article" date="2013" name="Nat. Genet.">
        <title>The wheat powdery mildew genome shows the unique evolution of an obligate biotroph.</title>
        <authorList>
            <person name="Wicker T."/>
            <person name="Oberhaensli S."/>
            <person name="Parlange F."/>
            <person name="Buchmann J.P."/>
            <person name="Shatalina M."/>
            <person name="Roffler S."/>
            <person name="Ben-David R."/>
            <person name="Dolezel J."/>
            <person name="Simkova H."/>
            <person name="Schulze-Lefert P."/>
            <person name="Spanu P.D."/>
            <person name="Bruggmann R."/>
            <person name="Amselem J."/>
            <person name="Quesneville H."/>
            <person name="Ver Loren van Themaat E."/>
            <person name="Paape T."/>
            <person name="Shimizu K.K."/>
            <person name="Keller B."/>
        </authorList>
    </citation>
    <scope>NUCLEOTIDE SEQUENCE [LARGE SCALE GENOMIC DNA]</scope>
    <source>
        <strain evidence="14">96224</strain>
    </source>
</reference>
<dbReference type="AlphaFoldDB" id="A0A061HHJ7"/>
<evidence type="ECO:0000313" key="14">
    <source>
        <dbReference type="Proteomes" id="UP000053110"/>
    </source>
</evidence>